<comment type="caution">
    <text evidence="1">The sequence shown here is derived from an EMBL/GenBank/DDBJ whole genome shotgun (WGS) entry which is preliminary data.</text>
</comment>
<dbReference type="Proteomes" id="UP000310458">
    <property type="component" value="Unassembled WGS sequence"/>
</dbReference>
<evidence type="ECO:0000313" key="1">
    <source>
        <dbReference type="EMBL" id="TLP92917.1"/>
    </source>
</evidence>
<reference evidence="1 2" key="1">
    <citation type="submission" date="2019-05" db="EMBL/GenBank/DDBJ databases">
        <title>Nesterenkonia sp. GY074 isolated from the Southern Atlantic Ocean.</title>
        <authorList>
            <person name="Zhang G."/>
        </authorList>
    </citation>
    <scope>NUCLEOTIDE SEQUENCE [LARGE SCALE GENOMIC DNA]</scope>
    <source>
        <strain evidence="1 2">GY074</strain>
    </source>
</reference>
<dbReference type="AlphaFoldDB" id="A0A5R9B8L9"/>
<dbReference type="RefSeq" id="WP_138254187.1">
    <property type="nucleotide sequence ID" value="NZ_VAVZ01000054.1"/>
</dbReference>
<gene>
    <name evidence="1" type="ORF">FEF26_14140</name>
</gene>
<evidence type="ECO:0000313" key="2">
    <source>
        <dbReference type="Proteomes" id="UP000310458"/>
    </source>
</evidence>
<protein>
    <submittedName>
        <fullName evidence="1">Recombinase XerD</fullName>
    </submittedName>
</protein>
<accession>A0A5R9B8L9</accession>
<organism evidence="1 2">
    <name type="scientific">Nesterenkonia salmonea</name>
    <dbReference type="NCBI Taxonomy" id="1804987"/>
    <lineage>
        <taxon>Bacteria</taxon>
        <taxon>Bacillati</taxon>
        <taxon>Actinomycetota</taxon>
        <taxon>Actinomycetes</taxon>
        <taxon>Micrococcales</taxon>
        <taxon>Micrococcaceae</taxon>
        <taxon>Nesterenkonia</taxon>
    </lineage>
</organism>
<proteinExistence type="predicted"/>
<sequence length="485" mass="53941">MSRPVSCGACARCDRTGVKFATMWPEGRICRRCYQQATRLRGICPGCAEHRLLPGLLDGAPACTDCTGIAHDFHCPRCGREDEAVRDGICAHCCLSEELTDLLDDGTGAIAAPLQPLFDALIGQKHARSARTWLAVNRHAAQLLREIAQGRKRLAHETFQSHPYPAKVAFLRALCIEYQLLEPVNLDIERFQSWIEAKTGALAAQDARLINQYARWVHLHRIRHLENTGTLKTGTFLAAKQSTTMAIGFLQHLRTRGRSPQECTQHDVDDWLAGGPTTRSLARGFIRWAAQHGHLPAVDFPYRTAHSSPVISQAQRLGHIETLTDPLTENLGAARIAALFLLLYGQPLTRISCMDLEQIHDDEGRLTVSFTDDRIVIPSPFDTVVRAHLTALPNMNTAAHRQNSWLFPGARPGQHLHQGTIMNRLRDRGIDLRGARNASLRALVLEMPAPVVADAFNYSHSVTNRHRRDAGALFTDYIKNRSADS</sequence>
<keyword evidence="2" id="KW-1185">Reference proteome</keyword>
<name>A0A5R9B8L9_9MICC</name>
<dbReference type="EMBL" id="VAVZ01000054">
    <property type="protein sequence ID" value="TLP92917.1"/>
    <property type="molecule type" value="Genomic_DNA"/>
</dbReference>
<dbReference type="OrthoDB" id="3405537at2"/>